<protein>
    <recommendedName>
        <fullName evidence="2">SGNH hydrolase-type esterase domain-containing protein</fullName>
    </recommendedName>
</protein>
<name>A0A3B0WGR9_9ZZZZ</name>
<evidence type="ECO:0000259" key="2">
    <source>
        <dbReference type="Pfam" id="PF13472"/>
    </source>
</evidence>
<dbReference type="EMBL" id="UOFE01000047">
    <property type="protein sequence ID" value="VAW55228.1"/>
    <property type="molecule type" value="Genomic_DNA"/>
</dbReference>
<feature type="domain" description="SGNH hydrolase-type esterase" evidence="2">
    <location>
        <begin position="329"/>
        <end position="476"/>
    </location>
</feature>
<dbReference type="InterPro" id="IPR013830">
    <property type="entry name" value="SGNH_hydro"/>
</dbReference>
<organism evidence="3">
    <name type="scientific">hydrothermal vent metagenome</name>
    <dbReference type="NCBI Taxonomy" id="652676"/>
    <lineage>
        <taxon>unclassified sequences</taxon>
        <taxon>metagenomes</taxon>
        <taxon>ecological metagenomes</taxon>
    </lineage>
</organism>
<sequence length="543" mass="60256">MESNTNRAVANICVALSLLTYSTYCNSSPIPSISIDLTRSGGDGFLHTGDIVVDATLESIVDIDGGIQIGGDTPSITYDSDKGVLVGNLGGILWQDRPYQEKLLLRGHISFILEGRFFDTNPLIGIDYGINQHLFTAIASNDEIFQLRHSVGQQLVFVLNPMLDMQLIRTGGGTNGAWGGIRTQRVDISWSGEQLYIFIDYYMVWKGYRSMQMDFSEIYAGSRGMSWENSLSETWIRDFKVSTEPVMLIENPDIGRISMFGDSFVSNGQYPRVGGNSNFYFAIEGVTRDSAIGICYGAGDQFGDYGLMPSIHRKLNSLGIYPTDNKISNWSEKSSGVTTGSCNLLSSRVDVSVVVEYESPDVALFVIGTNDVANGESNWESWKNSYLYELDKLIAKNPDMIIIIANVAPMTPDIRFDTPYYRAAVDLINLKILEMVNERKQITVIDMFNALGGHDDWSSDDFNIYNDRHPSALGYQKYADLFVLEILARYESISIEDPVILENPIVLSGPTTAGGMISPWLYLVIVSCVAIFRKANMKQTGSE</sequence>
<dbReference type="Gene3D" id="3.40.50.1110">
    <property type="entry name" value="SGNH hydrolase"/>
    <property type="match status" value="1"/>
</dbReference>
<dbReference type="AlphaFoldDB" id="A0A3B0WGR9"/>
<dbReference type="InterPro" id="IPR036514">
    <property type="entry name" value="SGNH_hydro_sf"/>
</dbReference>
<dbReference type="SUPFAM" id="SSF52266">
    <property type="entry name" value="SGNH hydrolase"/>
    <property type="match status" value="1"/>
</dbReference>
<keyword evidence="1" id="KW-1133">Transmembrane helix</keyword>
<gene>
    <name evidence="3" type="ORF">MNBD_GAMMA05-1749</name>
</gene>
<proteinExistence type="predicted"/>
<keyword evidence="1" id="KW-0472">Membrane</keyword>
<keyword evidence="1" id="KW-0812">Transmembrane</keyword>
<feature type="transmembrane region" description="Helical" evidence="1">
    <location>
        <begin position="513"/>
        <end position="532"/>
    </location>
</feature>
<evidence type="ECO:0000256" key="1">
    <source>
        <dbReference type="SAM" id="Phobius"/>
    </source>
</evidence>
<reference evidence="3" key="1">
    <citation type="submission" date="2018-06" db="EMBL/GenBank/DDBJ databases">
        <authorList>
            <person name="Zhirakovskaya E."/>
        </authorList>
    </citation>
    <scope>NUCLEOTIDE SEQUENCE</scope>
</reference>
<dbReference type="Pfam" id="PF13472">
    <property type="entry name" value="Lipase_GDSL_2"/>
    <property type="match status" value="1"/>
</dbReference>
<evidence type="ECO:0000313" key="3">
    <source>
        <dbReference type="EMBL" id="VAW55228.1"/>
    </source>
</evidence>
<accession>A0A3B0WGR9</accession>